<evidence type="ECO:0000313" key="4">
    <source>
        <dbReference type="EMBL" id="NYJ18076.1"/>
    </source>
</evidence>
<feature type="compositionally biased region" description="Low complexity" evidence="1">
    <location>
        <begin position="48"/>
        <end position="59"/>
    </location>
</feature>
<feature type="domain" description="AMIN-like" evidence="3">
    <location>
        <begin position="136"/>
        <end position="264"/>
    </location>
</feature>
<dbReference type="RefSeq" id="WP_179442757.1">
    <property type="nucleotide sequence ID" value="NZ_BAAALK010000007.1"/>
</dbReference>
<dbReference type="Proteomes" id="UP000560069">
    <property type="component" value="Unassembled WGS sequence"/>
</dbReference>
<gene>
    <name evidence="4" type="ORF">HNR11_002610</name>
</gene>
<dbReference type="AlphaFoldDB" id="A0A7Z0EAU8"/>
<dbReference type="EMBL" id="JACCFQ010000001">
    <property type="protein sequence ID" value="NYJ18076.1"/>
    <property type="molecule type" value="Genomic_DNA"/>
</dbReference>
<feature type="region of interest" description="Disordered" evidence="1">
    <location>
        <begin position="20"/>
        <end position="114"/>
    </location>
</feature>
<organism evidence="4 5">
    <name type="scientific">Nesterenkonia sandarakina</name>
    <dbReference type="NCBI Taxonomy" id="272918"/>
    <lineage>
        <taxon>Bacteria</taxon>
        <taxon>Bacillati</taxon>
        <taxon>Actinomycetota</taxon>
        <taxon>Actinomycetes</taxon>
        <taxon>Micrococcales</taxon>
        <taxon>Micrococcaceae</taxon>
        <taxon>Nesterenkonia</taxon>
    </lineage>
</organism>
<feature type="compositionally biased region" description="Polar residues" evidence="1">
    <location>
        <begin position="83"/>
        <end position="94"/>
    </location>
</feature>
<evidence type="ECO:0000313" key="5">
    <source>
        <dbReference type="Proteomes" id="UP000560069"/>
    </source>
</evidence>
<comment type="caution">
    <text evidence="4">The sequence shown here is derived from an EMBL/GenBank/DDBJ whole genome shotgun (WGS) entry which is preliminary data.</text>
</comment>
<dbReference type="InterPro" id="IPR056303">
    <property type="entry name" value="AMIN-like"/>
</dbReference>
<evidence type="ECO:0000256" key="1">
    <source>
        <dbReference type="SAM" id="MobiDB-lite"/>
    </source>
</evidence>
<feature type="compositionally biased region" description="Acidic residues" evidence="1">
    <location>
        <begin position="99"/>
        <end position="110"/>
    </location>
</feature>
<name>A0A7Z0EAU8_9MICC</name>
<proteinExistence type="predicted"/>
<evidence type="ECO:0000256" key="2">
    <source>
        <dbReference type="SAM" id="SignalP"/>
    </source>
</evidence>
<reference evidence="4 5" key="1">
    <citation type="submission" date="2020-07" db="EMBL/GenBank/DDBJ databases">
        <title>Sequencing the genomes of 1000 actinobacteria strains.</title>
        <authorList>
            <person name="Klenk H.-P."/>
        </authorList>
    </citation>
    <scope>NUCLEOTIDE SEQUENCE [LARGE SCALE GENOMIC DNA]</scope>
    <source>
        <strain evidence="4 5">DSM 15664</strain>
    </source>
</reference>
<keyword evidence="5" id="KW-1185">Reference proteome</keyword>
<sequence>MTRRATFLTASLAAGALALASCGSPDEDPGSVETPGAASPTVQETNAEDSASPEPSPEATEAESDGDESSAPGADESHESEAESTPSEQASDHSPGTDESPESEQPEQDDLSGFSQETAATEDFPYTSGTWEEAQHLVEVRVGRHEGFDRVVFEHSGPSELAYQVEYIDQPTDQGMGAPIDVPGEAYLSISVSGIGFNPSQHDSDAVLSGPVEGVQTQSDLVQGIHALGTFESQSGYFIGLDQQRDFRVQMAEDPVRIIVDLAH</sequence>
<dbReference type="Pfam" id="PF24837">
    <property type="entry name" value="AMIN-like"/>
    <property type="match status" value="1"/>
</dbReference>
<feature type="chain" id="PRO_5030666020" description="AMIN-like domain-containing protein" evidence="2">
    <location>
        <begin position="21"/>
        <end position="264"/>
    </location>
</feature>
<feature type="signal peptide" evidence="2">
    <location>
        <begin position="1"/>
        <end position="20"/>
    </location>
</feature>
<dbReference type="PROSITE" id="PS51257">
    <property type="entry name" value="PROKAR_LIPOPROTEIN"/>
    <property type="match status" value="1"/>
</dbReference>
<keyword evidence="2" id="KW-0732">Signal</keyword>
<protein>
    <recommendedName>
        <fullName evidence="3">AMIN-like domain-containing protein</fullName>
    </recommendedName>
</protein>
<evidence type="ECO:0000259" key="3">
    <source>
        <dbReference type="Pfam" id="PF24837"/>
    </source>
</evidence>
<accession>A0A7Z0EAU8</accession>